<reference evidence="2 3" key="1">
    <citation type="submission" date="2013-11" db="EMBL/GenBank/DDBJ databases">
        <title>Metagenomic analysis of a methanogenic consortium involved in long chain n-alkane degradation.</title>
        <authorList>
            <person name="Davidova I.A."/>
            <person name="Callaghan A.V."/>
            <person name="Wawrik B."/>
            <person name="Pruitt S."/>
            <person name="Marks C."/>
            <person name="Duncan K.E."/>
            <person name="Suflita J.M."/>
        </authorList>
    </citation>
    <scope>NUCLEOTIDE SEQUENCE [LARGE SCALE GENOMIC DNA]</scope>
    <source>
        <strain evidence="2 3">SPR</strain>
    </source>
</reference>
<protein>
    <submittedName>
        <fullName evidence="2">Uncharacterized protein</fullName>
    </submittedName>
</protein>
<gene>
    <name evidence="2" type="ORF">X474_08265</name>
</gene>
<dbReference type="Proteomes" id="UP000032233">
    <property type="component" value="Unassembled WGS sequence"/>
</dbReference>
<dbReference type="STRING" id="1429043.X474_08265"/>
<proteinExistence type="predicted"/>
<feature type="region of interest" description="Disordered" evidence="1">
    <location>
        <begin position="34"/>
        <end position="76"/>
    </location>
</feature>
<sequence length="76" mass="8478">MAQHQSRGGKWAKVLVLVPGEKIFNLNGLTNESDWVGKKAQPRPSHKPNLKSPSGYGTKEKQDHAPTGFFLDRYVC</sequence>
<keyword evidence="3" id="KW-1185">Reference proteome</keyword>
<evidence type="ECO:0000313" key="2">
    <source>
        <dbReference type="EMBL" id="KIX14656.1"/>
    </source>
</evidence>
<accession>A0A0D2JG15</accession>
<organism evidence="2 3">
    <name type="scientific">Dethiosulfatarculus sandiegensis</name>
    <dbReference type="NCBI Taxonomy" id="1429043"/>
    <lineage>
        <taxon>Bacteria</taxon>
        <taxon>Pseudomonadati</taxon>
        <taxon>Thermodesulfobacteriota</taxon>
        <taxon>Desulfarculia</taxon>
        <taxon>Desulfarculales</taxon>
        <taxon>Desulfarculaceae</taxon>
        <taxon>Dethiosulfatarculus</taxon>
    </lineage>
</organism>
<evidence type="ECO:0000313" key="3">
    <source>
        <dbReference type="Proteomes" id="UP000032233"/>
    </source>
</evidence>
<dbReference type="EMBL" id="AZAC01000010">
    <property type="protein sequence ID" value="KIX14656.1"/>
    <property type="molecule type" value="Genomic_DNA"/>
</dbReference>
<name>A0A0D2JG15_9BACT</name>
<feature type="compositionally biased region" description="Basic residues" evidence="1">
    <location>
        <begin position="40"/>
        <end position="49"/>
    </location>
</feature>
<dbReference type="AlphaFoldDB" id="A0A0D2JG15"/>
<comment type="caution">
    <text evidence="2">The sequence shown here is derived from an EMBL/GenBank/DDBJ whole genome shotgun (WGS) entry which is preliminary data.</text>
</comment>
<evidence type="ECO:0000256" key="1">
    <source>
        <dbReference type="SAM" id="MobiDB-lite"/>
    </source>
</evidence>
<dbReference type="InParanoid" id="A0A0D2JG15"/>